<dbReference type="InterPro" id="IPR002477">
    <property type="entry name" value="Peptidoglycan-bd-like"/>
</dbReference>
<dbReference type="GO" id="GO:0031012">
    <property type="term" value="C:extracellular matrix"/>
    <property type="evidence" value="ECO:0007669"/>
    <property type="project" value="InterPro"/>
</dbReference>
<organism evidence="21 22">
    <name type="scientific">Anolis carolinensis</name>
    <name type="common">Green anole</name>
    <name type="synonym">American chameleon</name>
    <dbReference type="NCBI Taxonomy" id="28377"/>
    <lineage>
        <taxon>Eukaryota</taxon>
        <taxon>Metazoa</taxon>
        <taxon>Chordata</taxon>
        <taxon>Craniata</taxon>
        <taxon>Vertebrata</taxon>
        <taxon>Euteleostomi</taxon>
        <taxon>Lepidosauria</taxon>
        <taxon>Squamata</taxon>
        <taxon>Bifurcata</taxon>
        <taxon>Unidentata</taxon>
        <taxon>Episquamata</taxon>
        <taxon>Toxicofera</taxon>
        <taxon>Iguania</taxon>
        <taxon>Dactyloidae</taxon>
        <taxon>Anolis</taxon>
    </lineage>
</organism>
<evidence type="ECO:0000256" key="16">
    <source>
        <dbReference type="PIRSR" id="PIRSR621190-1"/>
    </source>
</evidence>
<feature type="binding site" evidence="17">
    <location>
        <position position="289"/>
    </location>
    <ligand>
        <name>Zn(2+)</name>
        <dbReference type="ChEBI" id="CHEBI:29105"/>
        <label>1</label>
    </ligand>
</feature>
<evidence type="ECO:0000256" key="1">
    <source>
        <dbReference type="ARBA" id="ARBA00004498"/>
    </source>
</evidence>
<keyword evidence="15" id="KW-0325">Glycoprotein</keyword>
<dbReference type="GO" id="GO:0030574">
    <property type="term" value="P:collagen catabolic process"/>
    <property type="evidence" value="ECO:0000318"/>
    <property type="project" value="GO_Central"/>
</dbReference>
<dbReference type="InterPro" id="IPR006026">
    <property type="entry name" value="Peptidase_Metallo"/>
</dbReference>
<feature type="binding site" evidence="17">
    <location>
        <position position="281"/>
    </location>
    <ligand>
        <name>Ca(2+)</name>
        <dbReference type="ChEBI" id="CHEBI:29108"/>
        <label>3</label>
    </ligand>
</feature>
<evidence type="ECO:0000256" key="5">
    <source>
        <dbReference type="ARBA" id="ARBA00022670"/>
    </source>
</evidence>
<dbReference type="InterPro" id="IPR021190">
    <property type="entry name" value="Pept_M10A"/>
</dbReference>
<dbReference type="InterPro" id="IPR036365">
    <property type="entry name" value="PGBD-like_sf"/>
</dbReference>
<dbReference type="Ensembl" id="ENSACAT00000051350.1">
    <property type="protein sequence ID" value="ENSACAP00000025532.1"/>
    <property type="gene ID" value="ENSACAG00000026401.3"/>
</dbReference>
<dbReference type="PANTHER" id="PTHR10201:SF165">
    <property type="entry name" value="COLLAGENASE 3"/>
    <property type="match status" value="1"/>
</dbReference>
<dbReference type="AlphaFoldDB" id="A0A803SRE2"/>
<dbReference type="GO" id="GO:0006508">
    <property type="term" value="P:proteolysis"/>
    <property type="evidence" value="ECO:0007669"/>
    <property type="project" value="UniProtKB-KW"/>
</dbReference>
<dbReference type="GO" id="GO:0005615">
    <property type="term" value="C:extracellular space"/>
    <property type="evidence" value="ECO:0000318"/>
    <property type="project" value="GO_Central"/>
</dbReference>
<keyword evidence="3" id="KW-0964">Secreted</keyword>
<gene>
    <name evidence="21" type="primary">LOC100553635</name>
</gene>
<evidence type="ECO:0000256" key="13">
    <source>
        <dbReference type="ARBA" id="ARBA00023145"/>
    </source>
</evidence>
<dbReference type="Pfam" id="PF00413">
    <property type="entry name" value="Peptidase_M10"/>
    <property type="match status" value="1"/>
</dbReference>
<evidence type="ECO:0000256" key="18">
    <source>
        <dbReference type="PIRSR" id="PIRSR621190-5"/>
    </source>
</evidence>
<evidence type="ECO:0000256" key="4">
    <source>
        <dbReference type="ARBA" id="ARBA00022530"/>
    </source>
</evidence>
<evidence type="ECO:0000256" key="3">
    <source>
        <dbReference type="ARBA" id="ARBA00022525"/>
    </source>
</evidence>
<keyword evidence="9 17" id="KW-0862">Zinc</keyword>
<feature type="binding site" evidence="17">
    <location>
        <position position="296"/>
    </location>
    <ligand>
        <name>Ca(2+)</name>
        <dbReference type="ChEBI" id="CHEBI:29108"/>
        <label>2</label>
    </ligand>
</feature>
<reference evidence="21 22" key="1">
    <citation type="submission" date="2009-12" db="EMBL/GenBank/DDBJ databases">
        <title>The Genome Sequence of Anolis carolinensis (Green Anole Lizard).</title>
        <authorList>
            <consortium name="The Genome Sequencing Platform"/>
            <person name="Di Palma F."/>
            <person name="Alfoldi J."/>
            <person name="Heiman D."/>
            <person name="Young S."/>
            <person name="Grabherr M."/>
            <person name="Johnson J."/>
            <person name="Lander E.S."/>
            <person name="Lindblad-Toh K."/>
        </authorList>
    </citation>
    <scope>NUCLEOTIDE SEQUENCE [LARGE SCALE GENOMIC DNA]</scope>
    <source>
        <strain evidence="21 22">JBL SC #1</strain>
    </source>
</reference>
<evidence type="ECO:0000256" key="7">
    <source>
        <dbReference type="ARBA" id="ARBA00022729"/>
    </source>
</evidence>
<protein>
    <recommendedName>
        <fullName evidence="20">Peptidase metallopeptidase domain-containing protein</fullName>
    </recommendedName>
</protein>
<evidence type="ECO:0000256" key="10">
    <source>
        <dbReference type="ARBA" id="ARBA00022837"/>
    </source>
</evidence>
<keyword evidence="19" id="KW-1133">Transmembrane helix</keyword>
<dbReference type="InterPro" id="IPR021158">
    <property type="entry name" value="Pept_M10A_Zn_BS"/>
</dbReference>
<evidence type="ECO:0000256" key="11">
    <source>
        <dbReference type="ARBA" id="ARBA00023049"/>
    </source>
</evidence>
<keyword evidence="19" id="KW-0812">Transmembrane</keyword>
<feature type="transmembrane region" description="Helical" evidence="19">
    <location>
        <begin position="119"/>
        <end position="137"/>
    </location>
</feature>
<dbReference type="InterPro" id="IPR033739">
    <property type="entry name" value="M10A_MMP"/>
</dbReference>
<dbReference type="SUPFAM" id="SSF55486">
    <property type="entry name" value="Metalloproteases ('zincins'), catalytic domain"/>
    <property type="match status" value="1"/>
</dbReference>
<evidence type="ECO:0000256" key="9">
    <source>
        <dbReference type="ARBA" id="ARBA00022833"/>
    </source>
</evidence>
<keyword evidence="14" id="KW-1015">Disulfide bond</keyword>
<feature type="transmembrane region" description="Helical" evidence="19">
    <location>
        <begin position="12"/>
        <end position="30"/>
    </location>
</feature>
<dbReference type="SUPFAM" id="SSF47090">
    <property type="entry name" value="PGBD-like"/>
    <property type="match status" value="1"/>
</dbReference>
<evidence type="ECO:0000256" key="8">
    <source>
        <dbReference type="ARBA" id="ARBA00022801"/>
    </source>
</evidence>
<feature type="binding site" evidence="17">
    <location>
        <position position="274"/>
    </location>
    <ligand>
        <name>Zn(2+)</name>
        <dbReference type="ChEBI" id="CHEBI:29105"/>
        <label>1</label>
    </ligand>
</feature>
<keyword evidence="22" id="KW-1185">Reference proteome</keyword>
<feature type="binding site" evidence="17">
    <location>
        <position position="264"/>
    </location>
    <ligand>
        <name>Ca(2+)</name>
        <dbReference type="ChEBI" id="CHEBI:29108"/>
        <label>2</label>
    </ligand>
</feature>
<evidence type="ECO:0000256" key="12">
    <source>
        <dbReference type="ARBA" id="ARBA00023105"/>
    </source>
</evidence>
<dbReference type="PRINTS" id="PR00138">
    <property type="entry name" value="MATRIXIN"/>
</dbReference>
<dbReference type="SMART" id="SM00235">
    <property type="entry name" value="ZnMc"/>
    <property type="match status" value="1"/>
</dbReference>
<comment type="cofactor">
    <cofactor evidence="17">
        <name>Zn(2+)</name>
        <dbReference type="ChEBI" id="CHEBI:29105"/>
    </cofactor>
    <text evidence="17">Binds 2 Zn(2+) ions per subunit.</text>
</comment>
<feature type="domain" description="Peptidase metallopeptidase" evidence="20">
    <location>
        <begin position="212"/>
        <end position="370"/>
    </location>
</feature>
<proteinExistence type="inferred from homology"/>
<dbReference type="InterPro" id="IPR024079">
    <property type="entry name" value="MetalloPept_cat_dom_sf"/>
</dbReference>
<feature type="binding site" evidence="17">
    <location>
        <position position="307"/>
    </location>
    <ligand>
        <name>Ca(2+)</name>
        <dbReference type="ChEBI" id="CHEBI:29108"/>
        <label>3</label>
    </ligand>
</feature>
<feature type="binding site" evidence="17">
    <location>
        <position position="231"/>
    </location>
    <ligand>
        <name>Ca(2+)</name>
        <dbReference type="ChEBI" id="CHEBI:29108"/>
        <label>1</label>
    </ligand>
</feature>
<feature type="binding site" evidence="17">
    <location>
        <position position="324"/>
    </location>
    <ligand>
        <name>Zn(2+)</name>
        <dbReference type="ChEBI" id="CHEBI:29105"/>
        <label>2</label>
        <note>catalytic</note>
    </ligand>
</feature>
<feature type="binding site" evidence="17">
    <location>
        <position position="304"/>
    </location>
    <ligand>
        <name>Ca(2+)</name>
        <dbReference type="ChEBI" id="CHEBI:29108"/>
        <label>3</label>
    </ligand>
</feature>
<evidence type="ECO:0000259" key="20">
    <source>
        <dbReference type="SMART" id="SM00235"/>
    </source>
</evidence>
<keyword evidence="7" id="KW-0732">Signal</keyword>
<dbReference type="Pfam" id="PF01471">
    <property type="entry name" value="PG_binding_1"/>
    <property type="match status" value="1"/>
</dbReference>
<feature type="transmembrane region" description="Helical" evidence="19">
    <location>
        <begin position="62"/>
        <end position="81"/>
    </location>
</feature>
<reference evidence="21" key="3">
    <citation type="submission" date="2025-09" db="UniProtKB">
        <authorList>
            <consortium name="Ensembl"/>
        </authorList>
    </citation>
    <scope>IDENTIFICATION</scope>
</reference>
<dbReference type="Bgee" id="ENSACAG00000026401">
    <property type="expression patterns" value="Expressed in liver and 5 other cell types or tissues"/>
</dbReference>
<evidence type="ECO:0000256" key="6">
    <source>
        <dbReference type="ARBA" id="ARBA00022723"/>
    </source>
</evidence>
<feature type="binding site" evidence="17">
    <location>
        <position position="342"/>
    </location>
    <ligand>
        <name>Zn(2+)</name>
        <dbReference type="ChEBI" id="CHEBI:29105"/>
        <label>2</label>
        <note>catalytic</note>
    </ligand>
</feature>
<keyword evidence="19" id="KW-0472">Membrane</keyword>
<evidence type="ECO:0000256" key="17">
    <source>
        <dbReference type="PIRSR" id="PIRSR621190-2"/>
    </source>
</evidence>
<keyword evidence="4" id="KW-0272">Extracellular matrix</keyword>
<evidence type="ECO:0000256" key="14">
    <source>
        <dbReference type="ARBA" id="ARBA00023157"/>
    </source>
</evidence>
<dbReference type="PANTHER" id="PTHR10201">
    <property type="entry name" value="MATRIX METALLOPROTEINASE"/>
    <property type="match status" value="1"/>
</dbReference>
<feature type="binding site" description="in inhibited form" evidence="17">
    <location>
        <position position="201"/>
    </location>
    <ligand>
        <name>Zn(2+)</name>
        <dbReference type="ChEBI" id="CHEBI:29105"/>
        <label>2</label>
        <note>catalytic</note>
    </ligand>
</feature>
<dbReference type="CDD" id="cd04278">
    <property type="entry name" value="ZnMc_MMP"/>
    <property type="match status" value="1"/>
</dbReference>
<feature type="binding site" evidence="17">
    <location>
        <position position="302"/>
    </location>
    <ligand>
        <name>Zn(2+)</name>
        <dbReference type="ChEBI" id="CHEBI:29105"/>
        <label>1</label>
    </ligand>
</feature>
<feature type="binding site" evidence="17">
    <location>
        <position position="298"/>
    </location>
    <ligand>
        <name>Ca(2+)</name>
        <dbReference type="ChEBI" id="CHEBI:29108"/>
        <label>2</label>
    </ligand>
</feature>
<comment type="cofactor">
    <cofactor evidence="17">
        <name>Ca(2+)</name>
        <dbReference type="ChEBI" id="CHEBI:29108"/>
    </cofactor>
    <text evidence="17">Can bind about 5 Ca(2+) ions per subunit.</text>
</comment>
<dbReference type="GO" id="GO:0004222">
    <property type="term" value="F:metalloendopeptidase activity"/>
    <property type="evidence" value="ECO:0000318"/>
    <property type="project" value="GO_Central"/>
</dbReference>
<feature type="short sequence motif" description="Cysteine switch" evidence="18">
    <location>
        <begin position="199"/>
        <end position="206"/>
    </location>
</feature>
<comment type="subcellular location">
    <subcellularLocation>
        <location evidence="1">Secreted</location>
        <location evidence="1">Extracellular space</location>
        <location evidence="1">Extracellular matrix</location>
    </subcellularLocation>
</comment>
<dbReference type="Gene3D" id="3.40.390.10">
    <property type="entry name" value="Collagenase (Catalytic Domain)"/>
    <property type="match status" value="1"/>
</dbReference>
<keyword evidence="12" id="KW-0177">Collagen degradation</keyword>
<evidence type="ECO:0000313" key="21">
    <source>
        <dbReference type="Ensembl" id="ENSACAP00000025532.1"/>
    </source>
</evidence>
<dbReference type="GeneTree" id="ENSGT00940000154907"/>
<evidence type="ECO:0000256" key="15">
    <source>
        <dbReference type="ARBA" id="ARBA00023180"/>
    </source>
</evidence>
<feature type="active site" evidence="16">
    <location>
        <position position="325"/>
    </location>
</feature>
<dbReference type="InterPro" id="IPR001818">
    <property type="entry name" value="Pept_M10_metallopeptidase"/>
</dbReference>
<dbReference type="InParanoid" id="A0A803SRE2"/>
<dbReference type="GO" id="GO:0030198">
    <property type="term" value="P:extracellular matrix organization"/>
    <property type="evidence" value="ECO:0000318"/>
    <property type="project" value="GO_Central"/>
</dbReference>
<dbReference type="PROSITE" id="PS00546">
    <property type="entry name" value="CYSTEINE_SWITCH"/>
    <property type="match status" value="1"/>
</dbReference>
<feature type="binding site" evidence="17">
    <location>
        <position position="276"/>
    </location>
    <ligand>
        <name>Zn(2+)</name>
        <dbReference type="ChEBI" id="CHEBI:29105"/>
        <label>1</label>
    </ligand>
</feature>
<accession>A0A803SRE2</accession>
<keyword evidence="8" id="KW-0378">Hydrolase</keyword>
<feature type="binding site" evidence="17">
    <location>
        <position position="307"/>
    </location>
    <ligand>
        <name>Ca(2+)</name>
        <dbReference type="ChEBI" id="CHEBI:29108"/>
        <label>1</label>
    </ligand>
</feature>
<feature type="binding site" evidence="17">
    <location>
        <position position="334"/>
    </location>
    <ligand>
        <name>Zn(2+)</name>
        <dbReference type="ChEBI" id="CHEBI:29105"/>
        <label>2</label>
        <note>catalytic</note>
    </ligand>
</feature>
<dbReference type="FunFam" id="3.40.390.10:FF:000007">
    <property type="entry name" value="Collagenase 3"/>
    <property type="match status" value="1"/>
</dbReference>
<comment type="similarity">
    <text evidence="2">Belongs to the peptidase M10A family.</text>
</comment>
<feature type="binding site" evidence="17">
    <location>
        <position position="282"/>
    </location>
    <ligand>
        <name>Ca(2+)</name>
        <dbReference type="ChEBI" id="CHEBI:29108"/>
        <label>3</label>
    </ligand>
</feature>
<keyword evidence="13" id="KW-0865">Zymogen</keyword>
<keyword evidence="10 17" id="KW-0106">Calcium</keyword>
<reference evidence="21" key="2">
    <citation type="submission" date="2025-08" db="UniProtKB">
        <authorList>
            <consortium name="Ensembl"/>
        </authorList>
    </citation>
    <scope>IDENTIFICATION</scope>
</reference>
<dbReference type="GO" id="GO:0008270">
    <property type="term" value="F:zinc ion binding"/>
    <property type="evidence" value="ECO:0007669"/>
    <property type="project" value="InterPro"/>
</dbReference>
<keyword evidence="11" id="KW-0482">Metalloprotease</keyword>
<evidence type="ECO:0000313" key="22">
    <source>
        <dbReference type="Proteomes" id="UP000001646"/>
    </source>
</evidence>
<name>A0A803SRE2_ANOCA</name>
<evidence type="ECO:0000256" key="2">
    <source>
        <dbReference type="ARBA" id="ARBA00010370"/>
    </source>
</evidence>
<sequence length="384" mass="44719">MYKILSYKSYKAIIYLFFFILVLCCFQLTYFEGKGPPTTLCSLQAIHNPEDQNASAFLQSSFQNISFCTFFFTFPHFFVVCSPKPSKFFVKWRTLADWQWDWLEGQQRRNSSRRPTMKYVLTCMALLLPYSFAVPIAPDFPRASTERLKLVEAYLDKFFPSFHKTFYSIEEQLKEMQKYFHLNVTGKMDDRTMEVMHQPRCGVPDVSEFRRGPAKWGKNVLTYRINNYTPDMHPAKVHEVIAKAFKVWSDVTPLQFRYTRRPADIEISFAYGDHRDGNPFDGRGGTLAHAFFPAPNLGGDAHFDESEYWSEFGKEANLFIVAVHEFGHSLGLEHSNVRGAVMYSIYTFTNPNTFRLSYDDVQRIQRLYGNFNVSHESKDTVAQL</sequence>
<dbReference type="Proteomes" id="UP000001646">
    <property type="component" value="Chromosome 3"/>
</dbReference>
<feature type="binding site" evidence="17">
    <location>
        <position position="300"/>
    </location>
    <ligand>
        <name>Ca(2+)</name>
        <dbReference type="ChEBI" id="CHEBI:29108"/>
        <label>2</label>
    </ligand>
</feature>
<keyword evidence="6 17" id="KW-0479">Metal-binding</keyword>
<feature type="binding site" evidence="17">
    <location>
        <position position="328"/>
    </location>
    <ligand>
        <name>Zn(2+)</name>
        <dbReference type="ChEBI" id="CHEBI:29105"/>
        <label>2</label>
        <note>catalytic</note>
    </ligand>
</feature>
<evidence type="ECO:0000256" key="19">
    <source>
        <dbReference type="SAM" id="Phobius"/>
    </source>
</evidence>
<keyword evidence="5" id="KW-0645">Protease</keyword>